<dbReference type="GeneID" id="60422856"/>
<dbReference type="RefSeq" id="WP_231100073.1">
    <property type="nucleotide sequence ID" value="NZ_CP012850.1"/>
</dbReference>
<organism evidence="1 2">
    <name type="scientific">Candidatus Nitrosocosmicus oleophilus</name>
    <dbReference type="NCBI Taxonomy" id="1353260"/>
    <lineage>
        <taxon>Archaea</taxon>
        <taxon>Nitrososphaerota</taxon>
        <taxon>Nitrososphaeria</taxon>
        <taxon>Nitrososphaerales</taxon>
        <taxon>Nitrososphaeraceae</taxon>
        <taxon>Candidatus Nitrosocosmicus</taxon>
    </lineage>
</organism>
<sequence length="218" mass="25285">MSDFDMIYNDINSFGSTGVKKSELKKKYPEDNFENTLNELASQDKICISKKGTYVYCWAKEYYLDHLLLSDIKFKYLYDSIIGIQQKLNNYSDSIFKYVEKIDCELVEVKNSFNRIEDKINNIKVDSSNIDYDNNQISIDTFKEHFDRAIVNRSTSIGWVELSSVKDELCESCDLSSNEFYTLVSELIELYPEKYELSSGGYEGVVLRGIVHGFVRCI</sequence>
<dbReference type="Proteomes" id="UP000058925">
    <property type="component" value="Chromosome"/>
</dbReference>
<accession>A0A654M2E3</accession>
<gene>
    <name evidence="1" type="ORF">NMY3_02983</name>
</gene>
<dbReference type="KEGG" id="taa:NMY3_02983"/>
<dbReference type="AlphaFoldDB" id="A0A654M2E3"/>
<keyword evidence="2" id="KW-1185">Reference proteome</keyword>
<reference evidence="2" key="1">
    <citation type="submission" date="2015-10" db="EMBL/GenBank/DDBJ databases">
        <title>Niche specialization of a soil ammonia-oxidizing archaeon, Candidatus Nitrosocosmicus oleophilus.</title>
        <authorList>
            <person name="Jung M.-Y."/>
            <person name="Rhee S.-K."/>
        </authorList>
    </citation>
    <scope>NUCLEOTIDE SEQUENCE [LARGE SCALE GENOMIC DNA]</scope>
    <source>
        <strain evidence="2">MY3</strain>
    </source>
</reference>
<protein>
    <submittedName>
        <fullName evidence="1">Uncharacterized protein</fullName>
    </submittedName>
</protein>
<evidence type="ECO:0000313" key="2">
    <source>
        <dbReference type="Proteomes" id="UP000058925"/>
    </source>
</evidence>
<proteinExistence type="predicted"/>
<evidence type="ECO:0000313" key="1">
    <source>
        <dbReference type="EMBL" id="ALI37170.1"/>
    </source>
</evidence>
<dbReference type="EMBL" id="CP012850">
    <property type="protein sequence ID" value="ALI37170.1"/>
    <property type="molecule type" value="Genomic_DNA"/>
</dbReference>
<name>A0A654M2E3_9ARCH</name>